<dbReference type="SUPFAM" id="SSF118215">
    <property type="entry name" value="Proton glutamate symport protein"/>
    <property type="match status" value="1"/>
</dbReference>
<dbReference type="GO" id="GO:0005886">
    <property type="term" value="C:plasma membrane"/>
    <property type="evidence" value="ECO:0007669"/>
    <property type="project" value="TreeGrafter"/>
</dbReference>
<proteinExistence type="inferred from homology"/>
<evidence type="ECO:0000256" key="7">
    <source>
        <dbReference type="SAM" id="MobiDB-lite"/>
    </source>
</evidence>
<dbReference type="EMBL" id="CAJOBC010007400">
    <property type="protein sequence ID" value="CAF3931050.1"/>
    <property type="molecule type" value="Genomic_DNA"/>
</dbReference>
<accession>A0A814TYD6</accession>
<feature type="transmembrane region" description="Helical" evidence="6">
    <location>
        <begin position="71"/>
        <end position="95"/>
    </location>
</feature>
<evidence type="ECO:0000256" key="4">
    <source>
        <dbReference type="ARBA" id="ARBA00022989"/>
    </source>
</evidence>
<dbReference type="Pfam" id="PF00375">
    <property type="entry name" value="SDF"/>
    <property type="match status" value="2"/>
</dbReference>
<feature type="compositionally biased region" description="Polar residues" evidence="7">
    <location>
        <begin position="399"/>
        <end position="408"/>
    </location>
</feature>
<dbReference type="InterPro" id="IPR050746">
    <property type="entry name" value="DAACS"/>
</dbReference>
<feature type="transmembrane region" description="Helical" evidence="6">
    <location>
        <begin position="183"/>
        <end position="204"/>
    </location>
</feature>
<gene>
    <name evidence="8" type="ORF">GPM918_LOCUS22001</name>
    <name evidence="9" type="ORF">SRO942_LOCUS21997</name>
</gene>
<evidence type="ECO:0000256" key="3">
    <source>
        <dbReference type="ARBA" id="ARBA00022692"/>
    </source>
</evidence>
<evidence type="ECO:0000313" key="9">
    <source>
        <dbReference type="EMBL" id="CAF3931050.1"/>
    </source>
</evidence>
<keyword evidence="6" id="KW-0769">Symport</keyword>
<sequence length="500" mass="54666">MPKFRLPKCQCSCSKDNLKEQLLLILTIVSVVLAIGIGIALREIKCETDERINGCRITPEDITYIDFPGQLFINVLKMLILPLIVSSIISALAQLDAQTAGKIGVRAIVYYFATTIIAAIIGIILVLTIRPGSRGAAPTIDSKAKAAEGRIADTILDLFSRLKEKADVLKRFFEALLEVVMQLIRLAMLYSPIGIFFLIVAKLLEMPDLAAFAGSLGLYMATVLTGLVVHGFIVLPLIMLIITRRNIFRYTLNMSQALLTAFGTGSSLTATLASVGAASIPQAGLVTMVIVLNALGLPSDDVKLIFAVDWLLDRFRTAINVFGDAVGCGVVQHLSRKELEALNNDDKLEESTAVITALVDPKNDDNTPPPDDTVTETQRSTPGSGHYKHHETSVPDDTVTGTRTSTPGSGHYKHHETSVPDDTVTETRTSTPRSGRYKHHETSVPDDTVTETRTSTPRSGRYKHHETSVPDNTVTEIRTSKPRRHYKQPKTHDNPAFDES</sequence>
<keyword evidence="2 6" id="KW-0813">Transport</keyword>
<comment type="caution">
    <text evidence="8">The sequence shown here is derived from an EMBL/GenBank/DDBJ whole genome shotgun (WGS) entry which is preliminary data.</text>
</comment>
<evidence type="ECO:0000256" key="5">
    <source>
        <dbReference type="ARBA" id="ARBA00023136"/>
    </source>
</evidence>
<keyword evidence="3 6" id="KW-0812">Transmembrane</keyword>
<feature type="transmembrane region" description="Helical" evidence="6">
    <location>
        <begin position="21"/>
        <end position="41"/>
    </location>
</feature>
<comment type="similarity">
    <text evidence="6">Belongs to the dicarboxylate/amino acid:cation symporter (DAACS) (TC 2.A.23) family.</text>
</comment>
<dbReference type="InterPro" id="IPR001991">
    <property type="entry name" value="Na-dicarboxylate_symporter"/>
</dbReference>
<evidence type="ECO:0000256" key="1">
    <source>
        <dbReference type="ARBA" id="ARBA00004141"/>
    </source>
</evidence>
<evidence type="ECO:0000256" key="6">
    <source>
        <dbReference type="RuleBase" id="RU361216"/>
    </source>
</evidence>
<dbReference type="GO" id="GO:0005313">
    <property type="term" value="F:L-glutamate transmembrane transporter activity"/>
    <property type="evidence" value="ECO:0007669"/>
    <property type="project" value="TreeGrafter"/>
</dbReference>
<dbReference type="InterPro" id="IPR036458">
    <property type="entry name" value="Na:dicarbo_symporter_sf"/>
</dbReference>
<protein>
    <recommendedName>
        <fullName evidence="6">Amino acid transporter</fullName>
    </recommendedName>
</protein>
<organism evidence="8 10">
    <name type="scientific">Didymodactylos carnosus</name>
    <dbReference type="NCBI Taxonomy" id="1234261"/>
    <lineage>
        <taxon>Eukaryota</taxon>
        <taxon>Metazoa</taxon>
        <taxon>Spiralia</taxon>
        <taxon>Gnathifera</taxon>
        <taxon>Rotifera</taxon>
        <taxon>Eurotatoria</taxon>
        <taxon>Bdelloidea</taxon>
        <taxon>Philodinida</taxon>
        <taxon>Philodinidae</taxon>
        <taxon>Didymodactylos</taxon>
    </lineage>
</organism>
<dbReference type="GO" id="GO:0015175">
    <property type="term" value="F:neutral L-amino acid transmembrane transporter activity"/>
    <property type="evidence" value="ECO:0007669"/>
    <property type="project" value="TreeGrafter"/>
</dbReference>
<dbReference type="Proteomes" id="UP000663829">
    <property type="component" value="Unassembled WGS sequence"/>
</dbReference>
<dbReference type="GO" id="GO:0015501">
    <property type="term" value="F:glutamate:sodium symporter activity"/>
    <property type="evidence" value="ECO:0007669"/>
    <property type="project" value="TreeGrafter"/>
</dbReference>
<feature type="compositionally biased region" description="Basic residues" evidence="7">
    <location>
        <begin position="480"/>
        <end position="489"/>
    </location>
</feature>
<feature type="compositionally biased region" description="Basic and acidic residues" evidence="7">
    <location>
        <begin position="490"/>
        <end position="500"/>
    </location>
</feature>
<dbReference type="PANTHER" id="PTHR11958:SF63">
    <property type="entry name" value="AMINO ACID TRANSPORTER"/>
    <property type="match status" value="1"/>
</dbReference>
<dbReference type="PRINTS" id="PR00173">
    <property type="entry name" value="EDTRNSPORT"/>
</dbReference>
<dbReference type="AlphaFoldDB" id="A0A814TYD6"/>
<evidence type="ECO:0000313" key="8">
    <source>
        <dbReference type="EMBL" id="CAF1167469.1"/>
    </source>
</evidence>
<name>A0A814TYD6_9BILA</name>
<comment type="subcellular location">
    <subcellularLocation>
        <location evidence="1 6">Membrane</location>
        <topology evidence="1 6">Multi-pass membrane protein</topology>
    </subcellularLocation>
</comment>
<reference evidence="8" key="1">
    <citation type="submission" date="2021-02" db="EMBL/GenBank/DDBJ databases">
        <authorList>
            <person name="Nowell W R."/>
        </authorList>
    </citation>
    <scope>NUCLEOTIDE SEQUENCE</scope>
</reference>
<keyword evidence="5 6" id="KW-0472">Membrane</keyword>
<feature type="transmembrane region" description="Helical" evidence="6">
    <location>
        <begin position="216"/>
        <end position="242"/>
    </location>
</feature>
<dbReference type="OrthoDB" id="5877963at2759"/>
<dbReference type="Proteomes" id="UP000681722">
    <property type="component" value="Unassembled WGS sequence"/>
</dbReference>
<keyword evidence="10" id="KW-1185">Reference proteome</keyword>
<dbReference type="Gene3D" id="1.10.3860.10">
    <property type="entry name" value="Sodium:dicarboxylate symporter"/>
    <property type="match status" value="3"/>
</dbReference>
<feature type="transmembrane region" description="Helical" evidence="6">
    <location>
        <begin position="107"/>
        <end position="129"/>
    </location>
</feature>
<evidence type="ECO:0000256" key="2">
    <source>
        <dbReference type="ARBA" id="ARBA00022448"/>
    </source>
</evidence>
<keyword evidence="4 6" id="KW-1133">Transmembrane helix</keyword>
<dbReference type="EMBL" id="CAJNOQ010007401">
    <property type="protein sequence ID" value="CAF1167469.1"/>
    <property type="molecule type" value="Genomic_DNA"/>
</dbReference>
<evidence type="ECO:0000313" key="10">
    <source>
        <dbReference type="Proteomes" id="UP000663829"/>
    </source>
</evidence>
<dbReference type="PANTHER" id="PTHR11958">
    <property type="entry name" value="SODIUM/DICARBOXYLATE SYMPORTER-RELATED"/>
    <property type="match status" value="1"/>
</dbReference>
<feature type="region of interest" description="Disordered" evidence="7">
    <location>
        <begin position="357"/>
        <end position="500"/>
    </location>
</feature>